<evidence type="ECO:0008006" key="3">
    <source>
        <dbReference type="Google" id="ProtNLM"/>
    </source>
</evidence>
<accession>A0A5J5MPF8</accession>
<evidence type="ECO:0000313" key="1">
    <source>
        <dbReference type="EMBL" id="KAB0382119.1"/>
    </source>
</evidence>
<comment type="caution">
    <text evidence="1">The sequence shown here is derived from an EMBL/GenBank/DDBJ whole genome shotgun (WGS) entry which is preliminary data.</text>
</comment>
<dbReference type="PANTHER" id="PTHR11362:SF151">
    <property type="entry name" value="PHOSPHATIDYLETHANOLAMINE-BINDING PROTEIN 1"/>
    <property type="match status" value="1"/>
</dbReference>
<dbReference type="PANTHER" id="PTHR11362">
    <property type="entry name" value="PHOSPHATIDYLETHANOLAMINE-BINDING PROTEIN"/>
    <property type="match status" value="1"/>
</dbReference>
<reference evidence="1 2" key="1">
    <citation type="submission" date="2019-06" db="EMBL/GenBank/DDBJ databases">
        <title>Discovery of a novel chromosome fission-fusion reversal in muntjac.</title>
        <authorList>
            <person name="Mudd A.B."/>
            <person name="Bredeson J.V."/>
            <person name="Baum R."/>
            <person name="Hockemeyer D."/>
            <person name="Rokhsar D.S."/>
        </authorList>
    </citation>
    <scope>NUCLEOTIDE SEQUENCE [LARGE SCALE GENOMIC DNA]</scope>
    <source>
        <strain evidence="1">UCam_UCB_Mr</strain>
        <tissue evidence="1">Fibroblast cell line</tissue>
    </source>
</reference>
<organism evidence="1 2">
    <name type="scientific">Muntiacus reevesi</name>
    <name type="common">Reeves' muntjac</name>
    <name type="synonym">Cervus reevesi</name>
    <dbReference type="NCBI Taxonomy" id="9886"/>
    <lineage>
        <taxon>Eukaryota</taxon>
        <taxon>Metazoa</taxon>
        <taxon>Chordata</taxon>
        <taxon>Craniata</taxon>
        <taxon>Vertebrata</taxon>
        <taxon>Euteleostomi</taxon>
        <taxon>Mammalia</taxon>
        <taxon>Eutheria</taxon>
        <taxon>Laurasiatheria</taxon>
        <taxon>Artiodactyla</taxon>
        <taxon>Ruminantia</taxon>
        <taxon>Pecora</taxon>
        <taxon>Cervidae</taxon>
        <taxon>Muntiacinae</taxon>
        <taxon>Muntiacus</taxon>
    </lineage>
</organism>
<keyword evidence="2" id="KW-1185">Reference proteome</keyword>
<sequence>MRGRSTLCGTAEVDELCQVLTPTQVKTRPTSITWDDLDPGKLYTLVLTYPVLPTGRTPNTGNAVTVPSDYVGSRRPKGRGLHRCVWLVYDHDHRGKFKVASFRKKYELWTLVAGTCYQAEWDDYVPKL</sequence>
<dbReference type="InterPro" id="IPR035810">
    <property type="entry name" value="PEBP_euk"/>
</dbReference>
<dbReference type="InterPro" id="IPR036610">
    <property type="entry name" value="PEBP-like_sf"/>
</dbReference>
<name>A0A5J5MPF8_MUNRE</name>
<gene>
    <name evidence="1" type="ORF">FD755_004036</name>
</gene>
<evidence type="ECO:0000313" key="2">
    <source>
        <dbReference type="Proteomes" id="UP000326062"/>
    </source>
</evidence>
<dbReference type="EMBL" id="VCEB01000002">
    <property type="protein sequence ID" value="KAB0382119.1"/>
    <property type="molecule type" value="Genomic_DNA"/>
</dbReference>
<dbReference type="GO" id="GO:0043409">
    <property type="term" value="P:negative regulation of MAPK cascade"/>
    <property type="evidence" value="ECO:0007669"/>
    <property type="project" value="TreeGrafter"/>
</dbReference>
<dbReference type="Gene3D" id="3.90.280.10">
    <property type="entry name" value="PEBP-like"/>
    <property type="match status" value="2"/>
</dbReference>
<proteinExistence type="predicted"/>
<dbReference type="AlphaFoldDB" id="A0A5J5MPF8"/>
<protein>
    <recommendedName>
        <fullName evidence="3">Phosphatidylethanolamine-binding protein 1</fullName>
    </recommendedName>
</protein>
<dbReference type="Proteomes" id="UP000326062">
    <property type="component" value="Chromosome 2"/>
</dbReference>
<dbReference type="SUPFAM" id="SSF49777">
    <property type="entry name" value="PEBP-like"/>
    <property type="match status" value="1"/>
</dbReference>